<name>A0A6J6TI51_9ZZZZ</name>
<organism evidence="1">
    <name type="scientific">freshwater metagenome</name>
    <dbReference type="NCBI Taxonomy" id="449393"/>
    <lineage>
        <taxon>unclassified sequences</taxon>
        <taxon>metagenomes</taxon>
        <taxon>ecological metagenomes</taxon>
    </lineage>
</organism>
<gene>
    <name evidence="1" type="ORF">UFOPK2810_00652</name>
</gene>
<dbReference type="EMBL" id="CAEZYZ010000089">
    <property type="protein sequence ID" value="CAB4747102.1"/>
    <property type="molecule type" value="Genomic_DNA"/>
</dbReference>
<proteinExistence type="predicted"/>
<sequence>MMLRVSSVELSSITTNASGWRVWPRMLFRVASIHRAELLVTRSAATGSLATVMTCSLAHRIVGPRVR</sequence>
<reference evidence="1" key="1">
    <citation type="submission" date="2020-05" db="EMBL/GenBank/DDBJ databases">
        <authorList>
            <person name="Chiriac C."/>
            <person name="Salcher M."/>
            <person name="Ghai R."/>
            <person name="Kavagutti S V."/>
        </authorList>
    </citation>
    <scope>NUCLEOTIDE SEQUENCE</scope>
</reference>
<evidence type="ECO:0000313" key="1">
    <source>
        <dbReference type="EMBL" id="CAB4747102.1"/>
    </source>
</evidence>
<protein>
    <submittedName>
        <fullName evidence="1">Unannotated protein</fullName>
    </submittedName>
</protein>
<accession>A0A6J6TI51</accession>
<dbReference type="AlphaFoldDB" id="A0A6J6TI51"/>